<dbReference type="EMBL" id="BLXT01005841">
    <property type="protein sequence ID" value="GFO26492.1"/>
    <property type="molecule type" value="Genomic_DNA"/>
</dbReference>
<dbReference type="Pfam" id="PF23611">
    <property type="entry name" value="zf-C2H2_16"/>
    <property type="match status" value="1"/>
</dbReference>
<evidence type="ECO:0000256" key="11">
    <source>
        <dbReference type="PROSITE-ProRule" id="PRU00042"/>
    </source>
</evidence>
<dbReference type="Pfam" id="PF00096">
    <property type="entry name" value="zf-C2H2"/>
    <property type="match status" value="4"/>
</dbReference>
<evidence type="ECO:0000256" key="10">
    <source>
        <dbReference type="ARBA" id="ARBA00023242"/>
    </source>
</evidence>
<name>A0AAV4C5C7_9GAST</name>
<keyword evidence="14" id="KW-1185">Reference proteome</keyword>
<evidence type="ECO:0000256" key="3">
    <source>
        <dbReference type="ARBA" id="ARBA00022723"/>
    </source>
</evidence>
<dbReference type="SUPFAM" id="SSF57667">
    <property type="entry name" value="beta-beta-alpha zinc fingers"/>
    <property type="match status" value="4"/>
</dbReference>
<evidence type="ECO:0000256" key="2">
    <source>
        <dbReference type="ARBA" id="ARBA00006991"/>
    </source>
</evidence>
<dbReference type="SMART" id="SM00355">
    <property type="entry name" value="ZnF_C2H2"/>
    <property type="match status" value="11"/>
</dbReference>
<evidence type="ECO:0000256" key="5">
    <source>
        <dbReference type="ARBA" id="ARBA00022771"/>
    </source>
</evidence>
<evidence type="ECO:0000256" key="9">
    <source>
        <dbReference type="ARBA" id="ARBA00023163"/>
    </source>
</evidence>
<keyword evidence="7" id="KW-0805">Transcription regulation</keyword>
<dbReference type="PANTHER" id="PTHR24403">
    <property type="entry name" value="ZINC FINGER PROTEIN"/>
    <property type="match status" value="1"/>
</dbReference>
<feature type="domain" description="C2H2-type" evidence="12">
    <location>
        <begin position="241"/>
        <end position="268"/>
    </location>
</feature>
<keyword evidence="4" id="KW-0677">Repeat</keyword>
<reference evidence="13 14" key="1">
    <citation type="journal article" date="2021" name="Elife">
        <title>Chloroplast acquisition without the gene transfer in kleptoplastic sea slugs, Plakobranchus ocellatus.</title>
        <authorList>
            <person name="Maeda T."/>
            <person name="Takahashi S."/>
            <person name="Yoshida T."/>
            <person name="Shimamura S."/>
            <person name="Takaki Y."/>
            <person name="Nagai Y."/>
            <person name="Toyoda A."/>
            <person name="Suzuki Y."/>
            <person name="Arimoto A."/>
            <person name="Ishii H."/>
            <person name="Satoh N."/>
            <person name="Nishiyama T."/>
            <person name="Hasebe M."/>
            <person name="Maruyama T."/>
            <person name="Minagawa J."/>
            <person name="Obokata J."/>
            <person name="Shigenobu S."/>
        </authorList>
    </citation>
    <scope>NUCLEOTIDE SEQUENCE [LARGE SCALE GENOMIC DNA]</scope>
</reference>
<comment type="similarity">
    <text evidence="2">Belongs to the krueppel C2H2-type zinc-finger protein family.</text>
</comment>
<dbReference type="GO" id="GO:0008270">
    <property type="term" value="F:zinc ion binding"/>
    <property type="evidence" value="ECO:0007669"/>
    <property type="project" value="UniProtKB-KW"/>
</dbReference>
<comment type="subcellular location">
    <subcellularLocation>
        <location evidence="1">Nucleus</location>
    </subcellularLocation>
</comment>
<evidence type="ECO:0000256" key="4">
    <source>
        <dbReference type="ARBA" id="ARBA00022737"/>
    </source>
</evidence>
<dbReference type="PROSITE" id="PS50157">
    <property type="entry name" value="ZINC_FINGER_C2H2_2"/>
    <property type="match status" value="7"/>
</dbReference>
<feature type="domain" description="C2H2-type" evidence="12">
    <location>
        <begin position="325"/>
        <end position="352"/>
    </location>
</feature>
<keyword evidence="9" id="KW-0804">Transcription</keyword>
<evidence type="ECO:0000313" key="13">
    <source>
        <dbReference type="EMBL" id="GFO26492.1"/>
    </source>
</evidence>
<keyword evidence="8" id="KW-0238">DNA-binding</keyword>
<feature type="domain" description="C2H2-type" evidence="12">
    <location>
        <begin position="212"/>
        <end position="240"/>
    </location>
</feature>
<accession>A0AAV4C5C7</accession>
<dbReference type="FunFam" id="3.30.160.60:FF:000448">
    <property type="entry name" value="RE1-silencing transcription factor A"/>
    <property type="match status" value="1"/>
</dbReference>
<evidence type="ECO:0000256" key="1">
    <source>
        <dbReference type="ARBA" id="ARBA00004123"/>
    </source>
</evidence>
<dbReference type="GO" id="GO:0005634">
    <property type="term" value="C:nucleus"/>
    <property type="evidence" value="ECO:0007669"/>
    <property type="project" value="UniProtKB-SubCell"/>
</dbReference>
<dbReference type="Gene3D" id="3.30.160.60">
    <property type="entry name" value="Classic Zinc Finger"/>
    <property type="match status" value="6"/>
</dbReference>
<dbReference type="FunFam" id="3.30.160.60:FF:000303">
    <property type="entry name" value="Zinc finger protein 41"/>
    <property type="match status" value="1"/>
</dbReference>
<gene>
    <name evidence="13" type="ORF">PoB_005299700</name>
</gene>
<evidence type="ECO:0000259" key="12">
    <source>
        <dbReference type="PROSITE" id="PS50157"/>
    </source>
</evidence>
<dbReference type="PROSITE" id="PS00028">
    <property type="entry name" value="ZINC_FINGER_C2H2_1"/>
    <property type="match status" value="4"/>
</dbReference>
<dbReference type="InterPro" id="IPR036236">
    <property type="entry name" value="Znf_C2H2_sf"/>
</dbReference>
<feature type="domain" description="C2H2-type" evidence="12">
    <location>
        <begin position="153"/>
        <end position="181"/>
    </location>
</feature>
<keyword evidence="3" id="KW-0479">Metal-binding</keyword>
<dbReference type="GO" id="GO:1990837">
    <property type="term" value="F:sequence-specific double-stranded DNA binding"/>
    <property type="evidence" value="ECO:0007669"/>
    <property type="project" value="UniProtKB-ARBA"/>
</dbReference>
<dbReference type="PANTHER" id="PTHR24403:SF109">
    <property type="entry name" value="ZINC FINGER PROTEIN 845-LIKE"/>
    <property type="match status" value="1"/>
</dbReference>
<evidence type="ECO:0000256" key="8">
    <source>
        <dbReference type="ARBA" id="ARBA00023125"/>
    </source>
</evidence>
<keyword evidence="10" id="KW-0539">Nucleus</keyword>
<dbReference type="InterPro" id="IPR056438">
    <property type="entry name" value="Znf-C2H2_CTCF"/>
</dbReference>
<comment type="caution">
    <text evidence="13">The sequence shown here is derived from an EMBL/GenBank/DDBJ whole genome shotgun (WGS) entry which is preliminary data.</text>
</comment>
<dbReference type="FunFam" id="3.30.160.60:FF:000624">
    <property type="entry name" value="zinc finger protein 697"/>
    <property type="match status" value="1"/>
</dbReference>
<evidence type="ECO:0000256" key="6">
    <source>
        <dbReference type="ARBA" id="ARBA00022833"/>
    </source>
</evidence>
<protein>
    <submittedName>
        <fullName evidence="13">Zinc finger protein 771</fullName>
    </submittedName>
</protein>
<dbReference type="InterPro" id="IPR013087">
    <property type="entry name" value="Znf_C2H2_type"/>
</dbReference>
<evidence type="ECO:0000313" key="14">
    <source>
        <dbReference type="Proteomes" id="UP000735302"/>
    </source>
</evidence>
<organism evidence="13 14">
    <name type="scientific">Plakobranchus ocellatus</name>
    <dbReference type="NCBI Taxonomy" id="259542"/>
    <lineage>
        <taxon>Eukaryota</taxon>
        <taxon>Metazoa</taxon>
        <taxon>Spiralia</taxon>
        <taxon>Lophotrochozoa</taxon>
        <taxon>Mollusca</taxon>
        <taxon>Gastropoda</taxon>
        <taxon>Heterobranchia</taxon>
        <taxon>Euthyneura</taxon>
        <taxon>Panpulmonata</taxon>
        <taxon>Sacoglossa</taxon>
        <taxon>Placobranchoidea</taxon>
        <taxon>Plakobranchidae</taxon>
        <taxon>Plakobranchus</taxon>
    </lineage>
</organism>
<dbReference type="InterPro" id="IPR050688">
    <property type="entry name" value="Zinc_finger/UBP_domain"/>
</dbReference>
<keyword evidence="6" id="KW-0862">Zinc</keyword>
<dbReference type="Proteomes" id="UP000735302">
    <property type="component" value="Unassembled WGS sequence"/>
</dbReference>
<feature type="domain" description="C2H2-type" evidence="12">
    <location>
        <begin position="297"/>
        <end position="324"/>
    </location>
</feature>
<proteinExistence type="inferred from homology"/>
<feature type="domain" description="C2H2-type" evidence="12">
    <location>
        <begin position="353"/>
        <end position="378"/>
    </location>
</feature>
<dbReference type="GO" id="GO:0045944">
    <property type="term" value="P:positive regulation of transcription by RNA polymerase II"/>
    <property type="evidence" value="ECO:0007669"/>
    <property type="project" value="TreeGrafter"/>
</dbReference>
<dbReference type="FunFam" id="3.30.160.60:FF:001156">
    <property type="entry name" value="Zinc finger protein 407"/>
    <property type="match status" value="1"/>
</dbReference>
<sequence>MENSVRLVCPECDFTSSKEKKLVKHLKKSHGKAAIKCPWCIPVHYSSSIASLCVHKKHDHRSVRLRCFLCDFSSCSLTRWASHVTHSHAGQILSVLCLFGEIDPSLNAETKSLGPAIVARHEKQTECDEGTDNLRLYQETAPLPYDQKVNKQHNCRLCDQQFVSKSEIKQHKRTCHAANRDKYRCILCSISFVNKYCLSSHQVLKHPNLPKYHCPECDNVYSTSSAMKKHYDARHTQSCKNVCDFCGHRSYSPSDLARHIRIHTGEKPFACHLCSYTARLKAHLNDHLKKHTGEKPFACHLCPYSSSKIYNLTVHIRTHTNTRPFKCSVCDFSCKSSTNLAVHQRVHTGEKPFKCENCSRRFRQSAHLKIHKKSGICI</sequence>
<feature type="domain" description="C2H2-type" evidence="12">
    <location>
        <begin position="269"/>
        <end position="296"/>
    </location>
</feature>
<evidence type="ECO:0000256" key="7">
    <source>
        <dbReference type="ARBA" id="ARBA00023015"/>
    </source>
</evidence>
<keyword evidence="5 11" id="KW-0863">Zinc-finger</keyword>
<dbReference type="AlphaFoldDB" id="A0AAV4C5C7"/>